<dbReference type="AlphaFoldDB" id="A0A9J6B5Q1"/>
<proteinExistence type="predicted"/>
<reference evidence="1 2" key="1">
    <citation type="submission" date="2020-09" db="EMBL/GenBank/DDBJ databases">
        <title>De no assembly of potato wild relative species, Solanum commersonii.</title>
        <authorList>
            <person name="Cho K."/>
        </authorList>
    </citation>
    <scope>NUCLEOTIDE SEQUENCE [LARGE SCALE GENOMIC DNA]</scope>
    <source>
        <strain evidence="1">LZ3.2</strain>
        <tissue evidence="1">Leaf</tissue>
    </source>
</reference>
<dbReference type="OrthoDB" id="1319561at2759"/>
<comment type="caution">
    <text evidence="1">The sequence shown here is derived from an EMBL/GenBank/DDBJ whole genome shotgun (WGS) entry which is preliminary data.</text>
</comment>
<organism evidence="1 2">
    <name type="scientific">Solanum commersonii</name>
    <name type="common">Commerson's wild potato</name>
    <name type="synonym">Commerson's nightshade</name>
    <dbReference type="NCBI Taxonomy" id="4109"/>
    <lineage>
        <taxon>Eukaryota</taxon>
        <taxon>Viridiplantae</taxon>
        <taxon>Streptophyta</taxon>
        <taxon>Embryophyta</taxon>
        <taxon>Tracheophyta</taxon>
        <taxon>Spermatophyta</taxon>
        <taxon>Magnoliopsida</taxon>
        <taxon>eudicotyledons</taxon>
        <taxon>Gunneridae</taxon>
        <taxon>Pentapetalae</taxon>
        <taxon>asterids</taxon>
        <taxon>lamiids</taxon>
        <taxon>Solanales</taxon>
        <taxon>Solanaceae</taxon>
        <taxon>Solanoideae</taxon>
        <taxon>Solaneae</taxon>
        <taxon>Solanum</taxon>
    </lineage>
</organism>
<sequence>MILDLMDKRPKRMHLQYLDEQTGHDINNCRLILKKNQDNNDKDDRVVGEEQFNGETFPDTDANNNEIAMVEAIKNNGDRVVDTCVRDDTLNTTVALNGTLATVSQTLILVPMINLEYNLASNPNLPAGGVLSGKDPCLSTTEDPDQANKTINYEDKVLRKVVCSNTFDALMIISNQELHALSTPFFLVSHLETIRIIKEPYAAMLNKANPMVKSPMATINTSDHDVPSPYLESLGEKISSASRWAYLVEEEEHISSPARSKLSPQAPICVPSSKANQSMEVTIDNSRKNLTISTKVLVKTHEPEDVVSRLSRTTTYDIDLGSDMFDKDNEDDMQDILFDKVYRIKISHLRNKEVEAIEAKRRHMKSNILGMVR</sequence>
<evidence type="ECO:0000313" key="1">
    <source>
        <dbReference type="EMBL" id="KAG5632109.1"/>
    </source>
</evidence>
<accession>A0A9J6B5Q1</accession>
<name>A0A9J6B5Q1_SOLCO</name>
<dbReference type="Proteomes" id="UP000824120">
    <property type="component" value="Chromosome 1"/>
</dbReference>
<protein>
    <submittedName>
        <fullName evidence="1">Uncharacterized protein</fullName>
    </submittedName>
</protein>
<evidence type="ECO:0000313" key="2">
    <source>
        <dbReference type="Proteomes" id="UP000824120"/>
    </source>
</evidence>
<gene>
    <name evidence="1" type="ORF">H5410_003826</name>
</gene>
<dbReference type="EMBL" id="JACXVP010000001">
    <property type="protein sequence ID" value="KAG5632109.1"/>
    <property type="molecule type" value="Genomic_DNA"/>
</dbReference>
<keyword evidence="2" id="KW-1185">Reference proteome</keyword>